<accession>A0A9P7M8K8</accession>
<gene>
    <name evidence="2" type="ORF">E4U60_004704</name>
</gene>
<feature type="non-terminal residue" evidence="2">
    <location>
        <position position="151"/>
    </location>
</feature>
<name>A0A9P7M8K8_9HYPO</name>
<sequence length="151" mass="17587">MASEPMKEIFDDLPAKFDALGMRPGSPSKTSAEKRPLSQIPKRSTTPNPESRPLHPKLINFDKYVSERWHDSDDTVLDLRTATQTDLNDQVICFLNQYLEDEIANNILRRRVCQDFQTWDKDTWNRVRKEVRTKFRNTLRDNGVHVAALES</sequence>
<protein>
    <submittedName>
        <fullName evidence="2">Uncharacterized protein</fullName>
    </submittedName>
</protein>
<organism evidence="2 3">
    <name type="scientific">Claviceps pazoutovae</name>
    <dbReference type="NCBI Taxonomy" id="1649127"/>
    <lineage>
        <taxon>Eukaryota</taxon>
        <taxon>Fungi</taxon>
        <taxon>Dikarya</taxon>
        <taxon>Ascomycota</taxon>
        <taxon>Pezizomycotina</taxon>
        <taxon>Sordariomycetes</taxon>
        <taxon>Hypocreomycetidae</taxon>
        <taxon>Hypocreales</taxon>
        <taxon>Clavicipitaceae</taxon>
        <taxon>Claviceps</taxon>
    </lineage>
</organism>
<dbReference type="EMBL" id="SRPO01000394">
    <property type="protein sequence ID" value="KAG5933129.1"/>
    <property type="molecule type" value="Genomic_DNA"/>
</dbReference>
<keyword evidence="3" id="KW-1185">Reference proteome</keyword>
<evidence type="ECO:0000313" key="3">
    <source>
        <dbReference type="Proteomes" id="UP000706124"/>
    </source>
</evidence>
<reference evidence="2 3" key="1">
    <citation type="journal article" date="2020" name="bioRxiv">
        <title>Whole genome comparisons of ergot fungi reveals the divergence and evolution of species within the genus Claviceps are the result of varying mechanisms driving genome evolution and host range expansion.</title>
        <authorList>
            <person name="Wyka S.A."/>
            <person name="Mondo S.J."/>
            <person name="Liu M."/>
            <person name="Dettman J."/>
            <person name="Nalam V."/>
            <person name="Broders K.D."/>
        </authorList>
    </citation>
    <scope>NUCLEOTIDE SEQUENCE [LARGE SCALE GENOMIC DNA]</scope>
    <source>
        <strain evidence="2 3">CCC 1485</strain>
    </source>
</reference>
<dbReference type="OrthoDB" id="4948765at2759"/>
<evidence type="ECO:0000256" key="1">
    <source>
        <dbReference type="SAM" id="MobiDB-lite"/>
    </source>
</evidence>
<proteinExistence type="predicted"/>
<feature type="region of interest" description="Disordered" evidence="1">
    <location>
        <begin position="17"/>
        <end position="56"/>
    </location>
</feature>
<evidence type="ECO:0000313" key="2">
    <source>
        <dbReference type="EMBL" id="KAG5933129.1"/>
    </source>
</evidence>
<dbReference type="AlphaFoldDB" id="A0A9P7M8K8"/>
<comment type="caution">
    <text evidence="2">The sequence shown here is derived from an EMBL/GenBank/DDBJ whole genome shotgun (WGS) entry which is preliminary data.</text>
</comment>
<dbReference type="Proteomes" id="UP000706124">
    <property type="component" value="Unassembled WGS sequence"/>
</dbReference>